<organism evidence="1 2">
    <name type="scientific">Exiguobacterium alkaliphilum</name>
    <dbReference type="NCBI Taxonomy" id="1428684"/>
    <lineage>
        <taxon>Bacteria</taxon>
        <taxon>Bacillati</taxon>
        <taxon>Bacillota</taxon>
        <taxon>Bacilli</taxon>
        <taxon>Bacillales</taxon>
        <taxon>Bacillales Family XII. Incertae Sedis</taxon>
        <taxon>Exiguobacterium</taxon>
    </lineage>
</organism>
<dbReference type="Proteomes" id="UP001206821">
    <property type="component" value="Unassembled WGS sequence"/>
</dbReference>
<proteinExistence type="predicted"/>
<sequence>MKPKLIVIALSMLVLSGCGDERDSALKLDYIDEHWIVGHYSLNQKATADVGTVLEACTGDLTTTLEGELTVHDTIVVSRPPFTNAGDDFMYKAVTYVEGDQLYAVCRDMVSPNLQAEVVPSFPEQVVTSQPVDRAPVVLPVSASAKRAFLEADVLQDHPFKLEPFGDAVFAFSQALYGEIEIAIDGWPTLFPLHMFEPASVGIGDIQMMFASSESESLPYLLMRYGDGHISSQPLEVTFDATEPAPRFESLEVERLPIDTDVLIPDISYPIFAFHYEKDGKRETSEVTLTYREGTFDTEEERDLRQRFADEQLAIRGAEPYVYVHKKPFNFDETLAYPDVLKAAGTDVDELIDAIKLAEPVKRNGETGEYTRLTIVNGLKGQQFAISFKQRSKKRDVYITDLLSEQTYKLTSGGAETFFSYFPDLKQK</sequence>
<name>A0ABT2KZB3_9BACL</name>
<protein>
    <recommendedName>
        <fullName evidence="3">Lipoprotein</fullName>
    </recommendedName>
</protein>
<keyword evidence="2" id="KW-1185">Reference proteome</keyword>
<gene>
    <name evidence="1" type="ORF">NQG31_05530</name>
</gene>
<accession>A0ABT2KZB3</accession>
<evidence type="ECO:0008006" key="3">
    <source>
        <dbReference type="Google" id="ProtNLM"/>
    </source>
</evidence>
<evidence type="ECO:0000313" key="1">
    <source>
        <dbReference type="EMBL" id="MCT4794995.1"/>
    </source>
</evidence>
<dbReference type="PROSITE" id="PS51257">
    <property type="entry name" value="PROKAR_LIPOPROTEIN"/>
    <property type="match status" value="1"/>
</dbReference>
<evidence type="ECO:0000313" key="2">
    <source>
        <dbReference type="Proteomes" id="UP001206821"/>
    </source>
</evidence>
<comment type="caution">
    <text evidence="1">The sequence shown here is derived from an EMBL/GenBank/DDBJ whole genome shotgun (WGS) entry which is preliminary data.</text>
</comment>
<dbReference type="EMBL" id="JANIEK010000015">
    <property type="protein sequence ID" value="MCT4794995.1"/>
    <property type="molecule type" value="Genomic_DNA"/>
</dbReference>
<dbReference type="RefSeq" id="WP_034815873.1">
    <property type="nucleotide sequence ID" value="NZ_JANIEK010000015.1"/>
</dbReference>
<reference evidence="1 2" key="1">
    <citation type="submission" date="2022-07" db="EMBL/GenBank/DDBJ databases">
        <title>Genomic and pangenome structural analysis of the polyextremophile Exiguobacterium.</title>
        <authorList>
            <person name="Shen L."/>
        </authorList>
    </citation>
    <scope>NUCLEOTIDE SEQUENCE [LARGE SCALE GENOMIC DNA]</scope>
    <source>
        <strain evidence="1 2">12_1</strain>
    </source>
</reference>